<comment type="caution">
    <text evidence="2">The sequence shown here is derived from an EMBL/GenBank/DDBJ whole genome shotgun (WGS) entry which is preliminary data.</text>
</comment>
<accession>A0A3R6FII4</accession>
<protein>
    <submittedName>
        <fullName evidence="2">Uncharacterized protein</fullName>
    </submittedName>
</protein>
<dbReference type="AlphaFoldDB" id="A0A3R6FII4"/>
<evidence type="ECO:0000313" key="2">
    <source>
        <dbReference type="EMBL" id="RHF81953.1"/>
    </source>
</evidence>
<organism evidence="2 3">
    <name type="scientific">Roseburia inulinivorans</name>
    <dbReference type="NCBI Taxonomy" id="360807"/>
    <lineage>
        <taxon>Bacteria</taxon>
        <taxon>Bacillati</taxon>
        <taxon>Bacillota</taxon>
        <taxon>Clostridia</taxon>
        <taxon>Lachnospirales</taxon>
        <taxon>Lachnospiraceae</taxon>
        <taxon>Roseburia</taxon>
    </lineage>
</organism>
<name>A0A3R6FII4_9FIRM</name>
<evidence type="ECO:0000313" key="3">
    <source>
        <dbReference type="Proteomes" id="UP000283701"/>
    </source>
</evidence>
<reference evidence="2 3" key="1">
    <citation type="submission" date="2018-08" db="EMBL/GenBank/DDBJ databases">
        <title>A genome reference for cultivated species of the human gut microbiota.</title>
        <authorList>
            <person name="Zou Y."/>
            <person name="Xue W."/>
            <person name="Luo G."/>
        </authorList>
    </citation>
    <scope>NUCLEOTIDE SEQUENCE [LARGE SCALE GENOMIC DNA]</scope>
    <source>
        <strain evidence="2 3">AM23-23AC</strain>
    </source>
</reference>
<dbReference type="RefSeq" id="WP_118203827.1">
    <property type="nucleotide sequence ID" value="NZ_QRHP01000021.1"/>
</dbReference>
<keyword evidence="1" id="KW-0812">Transmembrane</keyword>
<keyword evidence="1" id="KW-1133">Transmembrane helix</keyword>
<feature type="transmembrane region" description="Helical" evidence="1">
    <location>
        <begin position="48"/>
        <end position="69"/>
    </location>
</feature>
<keyword evidence="1" id="KW-0472">Membrane</keyword>
<gene>
    <name evidence="2" type="ORF">DW654_14280</name>
</gene>
<dbReference type="EMBL" id="QRHP01000021">
    <property type="protein sequence ID" value="RHF81953.1"/>
    <property type="molecule type" value="Genomic_DNA"/>
</dbReference>
<feature type="transmembrane region" description="Helical" evidence="1">
    <location>
        <begin position="7"/>
        <end position="28"/>
    </location>
</feature>
<proteinExistence type="predicted"/>
<dbReference type="Proteomes" id="UP000283701">
    <property type="component" value="Unassembled WGS sequence"/>
</dbReference>
<evidence type="ECO:0000256" key="1">
    <source>
        <dbReference type="SAM" id="Phobius"/>
    </source>
</evidence>
<sequence length="273" mass="30947">MKHGKGIIITTVIIVVICFVAVPLGVNYAFRQEAPVDIFAARWDAADALNYIATSLAFIGTFFLGLVAWKQNNDLQKIETNTFIANNSCEVFLDSIRLKNLNQIACNLDTEHEESIVAEEGIQGCNYGSLQIEMSFKRKSGYSTQVRVNDMVIFVCDETTTIDIWTKRYDDTFNKIAITEDHNRFNVTVLLKPETKKKIIDHLNDNCKIMMDINIELVSASYVSTKLKCRGEFIKSNTDNLENNFELSGKDSMCFWGGNIIYSEKDVTVRMKS</sequence>